<evidence type="ECO:0000313" key="2">
    <source>
        <dbReference type="EMBL" id="HIQ23538.1"/>
    </source>
</evidence>
<comment type="caution">
    <text evidence="2">The sequence shown here is derived from an EMBL/GenBank/DDBJ whole genome shotgun (WGS) entry which is preliminary data.</text>
</comment>
<evidence type="ECO:0000259" key="1">
    <source>
        <dbReference type="Pfam" id="PF04967"/>
    </source>
</evidence>
<feature type="domain" description="HTH bat-type" evidence="1">
    <location>
        <begin position="186"/>
        <end position="237"/>
    </location>
</feature>
<dbReference type="AlphaFoldDB" id="A0A833EAS3"/>
<sequence length="288" mass="32667">MSRKPPFVLYCLREMGCPLYEIVRAAYASFELQEQDDPGVHVDGIIGGDGVTRLALRILRVNLYDEEYTEIWARVSGDKALVEGFDRQLRLAKEIYFQQVYSNKFNRVLRILISKNKCSRCLSNASCGKCPLVSTPLGSMAKSIVITPMGALYEFIVARGSAYDELRRWGCEPVHSHGIDEYDYMLTEKQELAIVYAYLMGYYSFPRRISLKGLAAKLGLSVSTLAELLRRAEAKVVDAFVRHELPHYIVGRALYGSQQTSVVEERLSPRQRVDRAKTKHEIEEAALV</sequence>
<evidence type="ECO:0000313" key="3">
    <source>
        <dbReference type="Proteomes" id="UP000600071"/>
    </source>
</evidence>
<gene>
    <name evidence="2" type="ORF">EYH50_00635</name>
</gene>
<organism evidence="2 3">
    <name type="scientific">Pyrodictium delaneyi</name>
    <dbReference type="NCBI Taxonomy" id="1273541"/>
    <lineage>
        <taxon>Archaea</taxon>
        <taxon>Thermoproteota</taxon>
        <taxon>Thermoprotei</taxon>
        <taxon>Desulfurococcales</taxon>
        <taxon>Pyrodictiaceae</taxon>
        <taxon>Pyrodictium</taxon>
    </lineage>
</organism>
<name>A0A833EAS3_9CREN</name>
<dbReference type="Pfam" id="PF04967">
    <property type="entry name" value="HTH_10"/>
    <property type="match status" value="1"/>
</dbReference>
<protein>
    <recommendedName>
        <fullName evidence="1">HTH bat-type domain-containing protein</fullName>
    </recommendedName>
</protein>
<dbReference type="EMBL" id="DQVR01000018">
    <property type="protein sequence ID" value="HIQ23538.1"/>
    <property type="molecule type" value="Genomic_DNA"/>
</dbReference>
<proteinExistence type="predicted"/>
<dbReference type="PANTHER" id="PTHR34236">
    <property type="entry name" value="DIMETHYL SULFOXIDE REDUCTASE TRANSCRIPTIONAL ACTIVATOR"/>
    <property type="match status" value="1"/>
</dbReference>
<dbReference type="PANTHER" id="PTHR34236:SF1">
    <property type="entry name" value="DIMETHYL SULFOXIDE REDUCTASE TRANSCRIPTIONAL ACTIVATOR"/>
    <property type="match status" value="1"/>
</dbReference>
<accession>A0A833EAS3</accession>
<reference evidence="2" key="1">
    <citation type="journal article" date="2020" name="ISME J.">
        <title>Gammaproteobacteria mediating utilization of methyl-, sulfur- and petroleum organic compounds in deep ocean hydrothermal plumes.</title>
        <authorList>
            <person name="Zhou Z."/>
            <person name="Liu Y."/>
            <person name="Pan J."/>
            <person name="Cron B.R."/>
            <person name="Toner B.M."/>
            <person name="Anantharaman K."/>
            <person name="Breier J.A."/>
            <person name="Dick G.J."/>
            <person name="Li M."/>
        </authorList>
    </citation>
    <scope>NUCLEOTIDE SEQUENCE</scope>
    <source>
        <strain evidence="2">SZUA-1523</strain>
    </source>
</reference>
<dbReference type="Proteomes" id="UP000600071">
    <property type="component" value="Unassembled WGS sequence"/>
</dbReference>
<dbReference type="InterPro" id="IPR007050">
    <property type="entry name" value="HTH_bacterioopsin"/>
</dbReference>